<comment type="similarity">
    <text evidence="2 4">Belongs to the AB hydrolase superfamily. Lipase family.</text>
</comment>
<dbReference type="STRING" id="112268.A0A182VQU1"/>
<name>A0A182VQU1_9DIPT</name>
<evidence type="ECO:0000256" key="5">
    <source>
        <dbReference type="SAM" id="SignalP"/>
    </source>
</evidence>
<dbReference type="InterPro" id="IPR013818">
    <property type="entry name" value="Lipase"/>
</dbReference>
<reference evidence="7" key="2">
    <citation type="submission" date="2020-05" db="UniProtKB">
        <authorList>
            <consortium name="EnsemblMetazoa"/>
        </authorList>
    </citation>
    <scope>IDENTIFICATION</scope>
    <source>
        <strain evidence="7">MINIMUS1</strain>
    </source>
</reference>
<feature type="signal peptide" evidence="5">
    <location>
        <begin position="1"/>
        <end position="21"/>
    </location>
</feature>
<protein>
    <recommendedName>
        <fullName evidence="6">Lipase domain-containing protein</fullName>
    </recommendedName>
</protein>
<dbReference type="Proteomes" id="UP000075920">
    <property type="component" value="Unassembled WGS sequence"/>
</dbReference>
<dbReference type="PRINTS" id="PR00821">
    <property type="entry name" value="TAGLIPASE"/>
</dbReference>
<dbReference type="GO" id="GO:0005615">
    <property type="term" value="C:extracellular space"/>
    <property type="evidence" value="ECO:0007669"/>
    <property type="project" value="TreeGrafter"/>
</dbReference>
<accession>A0A182VQU1</accession>
<dbReference type="Gene3D" id="3.40.50.1820">
    <property type="entry name" value="alpha/beta hydrolase"/>
    <property type="match status" value="1"/>
</dbReference>
<dbReference type="PANTHER" id="PTHR11610">
    <property type="entry name" value="LIPASE"/>
    <property type="match status" value="1"/>
</dbReference>
<dbReference type="GO" id="GO:0017171">
    <property type="term" value="F:serine hydrolase activity"/>
    <property type="evidence" value="ECO:0007669"/>
    <property type="project" value="TreeGrafter"/>
</dbReference>
<evidence type="ECO:0000313" key="7">
    <source>
        <dbReference type="EnsemblMetazoa" id="AMIN000423-PA"/>
    </source>
</evidence>
<dbReference type="SUPFAM" id="SSF53474">
    <property type="entry name" value="alpha/beta-Hydrolases"/>
    <property type="match status" value="1"/>
</dbReference>
<comment type="subcellular location">
    <subcellularLocation>
        <location evidence="1">Secreted</location>
    </subcellularLocation>
</comment>
<dbReference type="GO" id="GO:0016298">
    <property type="term" value="F:lipase activity"/>
    <property type="evidence" value="ECO:0007669"/>
    <property type="project" value="InterPro"/>
</dbReference>
<evidence type="ECO:0000259" key="6">
    <source>
        <dbReference type="Pfam" id="PF00151"/>
    </source>
</evidence>
<evidence type="ECO:0000256" key="2">
    <source>
        <dbReference type="ARBA" id="ARBA00010701"/>
    </source>
</evidence>
<feature type="domain" description="Lipase" evidence="6">
    <location>
        <begin position="80"/>
        <end position="302"/>
    </location>
</feature>
<dbReference type="AlphaFoldDB" id="A0A182VQU1"/>
<dbReference type="Pfam" id="PF00151">
    <property type="entry name" value="Lipase"/>
    <property type="match status" value="1"/>
</dbReference>
<dbReference type="InterPro" id="IPR029058">
    <property type="entry name" value="AB_hydrolase_fold"/>
</dbReference>
<proteinExistence type="inferred from homology"/>
<keyword evidence="8" id="KW-1185">Reference proteome</keyword>
<dbReference type="GO" id="GO:0016042">
    <property type="term" value="P:lipid catabolic process"/>
    <property type="evidence" value="ECO:0007669"/>
    <property type="project" value="TreeGrafter"/>
</dbReference>
<evidence type="ECO:0000256" key="4">
    <source>
        <dbReference type="RuleBase" id="RU004262"/>
    </source>
</evidence>
<organism evidence="7 8">
    <name type="scientific">Anopheles minimus</name>
    <dbReference type="NCBI Taxonomy" id="112268"/>
    <lineage>
        <taxon>Eukaryota</taxon>
        <taxon>Metazoa</taxon>
        <taxon>Ecdysozoa</taxon>
        <taxon>Arthropoda</taxon>
        <taxon>Hexapoda</taxon>
        <taxon>Insecta</taxon>
        <taxon>Pterygota</taxon>
        <taxon>Neoptera</taxon>
        <taxon>Endopterygota</taxon>
        <taxon>Diptera</taxon>
        <taxon>Nematocera</taxon>
        <taxon>Culicoidea</taxon>
        <taxon>Culicidae</taxon>
        <taxon>Anophelinae</taxon>
        <taxon>Anopheles</taxon>
    </lineage>
</organism>
<evidence type="ECO:0000256" key="1">
    <source>
        <dbReference type="ARBA" id="ARBA00004613"/>
    </source>
</evidence>
<evidence type="ECO:0000313" key="8">
    <source>
        <dbReference type="Proteomes" id="UP000075920"/>
    </source>
</evidence>
<keyword evidence="3" id="KW-0964">Secreted</keyword>
<dbReference type="InterPro" id="IPR000734">
    <property type="entry name" value="TAG_lipase"/>
</dbReference>
<evidence type="ECO:0000256" key="3">
    <source>
        <dbReference type="ARBA" id="ARBA00022525"/>
    </source>
</evidence>
<dbReference type="PANTHER" id="PTHR11610:SF169">
    <property type="entry name" value="GH15759P-RELATED"/>
    <property type="match status" value="1"/>
</dbReference>
<reference evidence="8" key="1">
    <citation type="submission" date="2013-03" db="EMBL/GenBank/DDBJ databases">
        <title>The Genome Sequence of Anopheles minimus MINIMUS1.</title>
        <authorList>
            <consortium name="The Broad Institute Genomics Platform"/>
            <person name="Neafsey D.E."/>
            <person name="Walton C."/>
            <person name="Walker B."/>
            <person name="Young S.K."/>
            <person name="Zeng Q."/>
            <person name="Gargeya S."/>
            <person name="Fitzgerald M."/>
            <person name="Haas B."/>
            <person name="Abouelleil A."/>
            <person name="Allen A.W."/>
            <person name="Alvarado L."/>
            <person name="Arachchi H.M."/>
            <person name="Berlin A.M."/>
            <person name="Chapman S.B."/>
            <person name="Gainer-Dewar J."/>
            <person name="Goldberg J."/>
            <person name="Griggs A."/>
            <person name="Gujja S."/>
            <person name="Hansen M."/>
            <person name="Howarth C."/>
            <person name="Imamovic A."/>
            <person name="Ireland A."/>
            <person name="Larimer J."/>
            <person name="McCowan C."/>
            <person name="Murphy C."/>
            <person name="Pearson M."/>
            <person name="Poon T.W."/>
            <person name="Priest M."/>
            <person name="Roberts A."/>
            <person name="Saif S."/>
            <person name="Shea T."/>
            <person name="Sisk P."/>
            <person name="Sykes S."/>
            <person name="Wortman J."/>
            <person name="Nusbaum C."/>
            <person name="Birren B."/>
        </authorList>
    </citation>
    <scope>NUCLEOTIDE SEQUENCE [LARGE SCALE GENOMIC DNA]</scope>
    <source>
        <strain evidence="8">MINIMUS1</strain>
    </source>
</reference>
<keyword evidence="5" id="KW-0732">Signal</keyword>
<dbReference type="VEuPathDB" id="VectorBase:AMIN000423"/>
<sequence length="330" mass="36722">MAKVLVFLTALLCSTVGDVRGADLRDLITTLAEGPLARLLDSFVVPPPRTTGFETLVPQNNIRLHCTKTSEPQFEEIVFGDLNVTRKLNFTLPLTIVIHGWQDSSNLTVYNALAANYLRFVKNTNYCVLDWKPYAEFAYQIAARQSTPVVANYLFQFLQYISILYFPLEKVSLVGFSMGAQIAGLTGKLLPGRIGAIYALDPAGALFSLPVDIGRKRRIADTDAKYVQVVYTTRYTLGFGPLVGTQNFLPNGGYHPQAPCKPLNDGLEEFERAMRCSHVFALKLFTDSLDPANPIVGQRCRQIVGVRVCLFQPKDRLGIYANRIPGDFYL</sequence>
<feature type="chain" id="PRO_5008140127" description="Lipase domain-containing protein" evidence="5">
    <location>
        <begin position="22"/>
        <end position="330"/>
    </location>
</feature>
<dbReference type="EnsemblMetazoa" id="AMIN000423-RA">
    <property type="protein sequence ID" value="AMIN000423-PA"/>
    <property type="gene ID" value="AMIN000423"/>
</dbReference>